<dbReference type="Pfam" id="PF03544">
    <property type="entry name" value="TonB_C"/>
    <property type="match status" value="1"/>
</dbReference>
<evidence type="ECO:0000256" key="2">
    <source>
        <dbReference type="ARBA" id="ARBA00022692"/>
    </source>
</evidence>
<protein>
    <recommendedName>
        <fullName evidence="6">TonB C-terminal domain-containing protein</fullName>
    </recommendedName>
</protein>
<accession>A0A1V2DQ90</accession>
<evidence type="ECO:0000256" key="3">
    <source>
        <dbReference type="ARBA" id="ARBA00022989"/>
    </source>
</evidence>
<keyword evidence="4" id="KW-0472">Membrane</keyword>
<reference evidence="7 8" key="1">
    <citation type="submission" date="2016-12" db="EMBL/GenBank/DDBJ databases">
        <title>Marinobacter lutaoensis whole genome sequencing.</title>
        <authorList>
            <person name="Verma A."/>
            <person name="Krishnamurthi S."/>
        </authorList>
    </citation>
    <scope>NUCLEOTIDE SEQUENCE [LARGE SCALE GENOMIC DNA]</scope>
    <source>
        <strain evidence="7 8">T5054</strain>
    </source>
</reference>
<dbReference type="GO" id="GO:0016020">
    <property type="term" value="C:membrane"/>
    <property type="evidence" value="ECO:0007669"/>
    <property type="project" value="UniProtKB-SubCell"/>
</dbReference>
<dbReference type="Gene3D" id="3.30.1150.10">
    <property type="match status" value="1"/>
</dbReference>
<gene>
    <name evidence="7" type="ORF">BTO32_14130</name>
</gene>
<sequence>MSYHDQLALRIAEVMARQPLPGVRQLKEVRRIRLELYLMANGTLTRARVMTSSGIESMDSAAYRAALAASPYPEPPGGKKGKGGEERFEVDVEVTPRSATGVRG</sequence>
<feature type="domain" description="TonB C-terminal" evidence="6">
    <location>
        <begin position="31"/>
        <end position="80"/>
    </location>
</feature>
<dbReference type="InterPro" id="IPR006260">
    <property type="entry name" value="TonB/TolA_C"/>
</dbReference>
<dbReference type="GO" id="GO:0055085">
    <property type="term" value="P:transmembrane transport"/>
    <property type="evidence" value="ECO:0007669"/>
    <property type="project" value="InterPro"/>
</dbReference>
<proteinExistence type="predicted"/>
<dbReference type="NCBIfam" id="TIGR01352">
    <property type="entry name" value="tonB_Cterm"/>
    <property type="match status" value="1"/>
</dbReference>
<organism evidence="7 8">
    <name type="scientific">Marinobacter lutaoensis</name>
    <dbReference type="NCBI Taxonomy" id="135739"/>
    <lineage>
        <taxon>Bacteria</taxon>
        <taxon>Pseudomonadati</taxon>
        <taxon>Pseudomonadota</taxon>
        <taxon>Gammaproteobacteria</taxon>
        <taxon>Pseudomonadales</taxon>
        <taxon>Marinobacteraceae</taxon>
        <taxon>Marinobacter</taxon>
    </lineage>
</organism>
<evidence type="ECO:0000259" key="6">
    <source>
        <dbReference type="Pfam" id="PF03544"/>
    </source>
</evidence>
<comment type="caution">
    <text evidence="7">The sequence shown here is derived from an EMBL/GenBank/DDBJ whole genome shotgun (WGS) entry which is preliminary data.</text>
</comment>
<keyword evidence="8" id="KW-1185">Reference proteome</keyword>
<dbReference type="EMBL" id="MSCW01000008">
    <property type="protein sequence ID" value="ONF42815.1"/>
    <property type="molecule type" value="Genomic_DNA"/>
</dbReference>
<keyword evidence="2" id="KW-0812">Transmembrane</keyword>
<dbReference type="InterPro" id="IPR037682">
    <property type="entry name" value="TonB_C"/>
</dbReference>
<dbReference type="Proteomes" id="UP000189339">
    <property type="component" value="Unassembled WGS sequence"/>
</dbReference>
<evidence type="ECO:0000313" key="7">
    <source>
        <dbReference type="EMBL" id="ONF42815.1"/>
    </source>
</evidence>
<evidence type="ECO:0000313" key="8">
    <source>
        <dbReference type="Proteomes" id="UP000189339"/>
    </source>
</evidence>
<keyword evidence="3" id="KW-1133">Transmembrane helix</keyword>
<dbReference type="AlphaFoldDB" id="A0A1V2DQ90"/>
<evidence type="ECO:0000256" key="5">
    <source>
        <dbReference type="SAM" id="MobiDB-lite"/>
    </source>
</evidence>
<feature type="region of interest" description="Disordered" evidence="5">
    <location>
        <begin position="69"/>
        <end position="88"/>
    </location>
</feature>
<comment type="subcellular location">
    <subcellularLocation>
        <location evidence="1">Membrane</location>
        <topology evidence="1">Single-pass membrane protein</topology>
    </subcellularLocation>
</comment>
<evidence type="ECO:0000256" key="1">
    <source>
        <dbReference type="ARBA" id="ARBA00004167"/>
    </source>
</evidence>
<name>A0A1V2DQ90_9GAMM</name>
<dbReference type="SUPFAM" id="SSF74653">
    <property type="entry name" value="TolA/TonB C-terminal domain"/>
    <property type="match status" value="1"/>
</dbReference>
<evidence type="ECO:0000256" key="4">
    <source>
        <dbReference type="ARBA" id="ARBA00023136"/>
    </source>
</evidence>